<evidence type="ECO:0000313" key="3">
    <source>
        <dbReference type="Proteomes" id="UP000595437"/>
    </source>
</evidence>
<gene>
    <name evidence="2" type="ORF">FKW44_014645</name>
</gene>
<evidence type="ECO:0000256" key="1">
    <source>
        <dbReference type="SAM" id="MobiDB-lite"/>
    </source>
</evidence>
<protein>
    <submittedName>
        <fullName evidence="2">LOC409606</fullName>
    </submittedName>
</protein>
<sequence length="251" mass="27429">KSNASDRCGFFRINGESVVPYTVTGGIKYVPLFYFEGETDHLKLKSDEVSGWDLAYLKFCCKVQGIRNELFASEVCRVVALDEIRGHFPSGTTFEDYWPAKGSIEPVNAQRVPAGNWTQKPPLAPPTPQQQQANSQQQPGQQQQVVGQQPKGSSNAGVPPNGASIMSPNYAAAHAAARSAYESQLAANHHFQQFIRAAAANSSLSSLQRNHMNQILRSSTPNVAPSPVLGVPCINVRPQIYQDLMMTLPDF</sequence>
<proteinExistence type="predicted"/>
<dbReference type="OrthoDB" id="6497308at2759"/>
<reference evidence="3" key="1">
    <citation type="submission" date="2021-01" db="EMBL/GenBank/DDBJ databases">
        <title>Caligus Genome Assembly.</title>
        <authorList>
            <person name="Gallardo-Escarate C."/>
        </authorList>
    </citation>
    <scope>NUCLEOTIDE SEQUENCE [LARGE SCALE GENOMIC DNA]</scope>
</reference>
<evidence type="ECO:0000313" key="2">
    <source>
        <dbReference type="EMBL" id="QQP40558.1"/>
    </source>
</evidence>
<feature type="non-terminal residue" evidence="2">
    <location>
        <position position="251"/>
    </location>
</feature>
<accession>A0A7T8GZ57</accession>
<dbReference type="EMBL" id="CP045898">
    <property type="protein sequence ID" value="QQP40558.1"/>
    <property type="molecule type" value="Genomic_DNA"/>
</dbReference>
<feature type="compositionally biased region" description="Low complexity" evidence="1">
    <location>
        <begin position="129"/>
        <end position="151"/>
    </location>
</feature>
<organism evidence="2 3">
    <name type="scientific">Caligus rogercresseyi</name>
    <name type="common">Sea louse</name>
    <dbReference type="NCBI Taxonomy" id="217165"/>
    <lineage>
        <taxon>Eukaryota</taxon>
        <taxon>Metazoa</taxon>
        <taxon>Ecdysozoa</taxon>
        <taxon>Arthropoda</taxon>
        <taxon>Crustacea</taxon>
        <taxon>Multicrustacea</taxon>
        <taxon>Hexanauplia</taxon>
        <taxon>Copepoda</taxon>
        <taxon>Siphonostomatoida</taxon>
        <taxon>Caligidae</taxon>
        <taxon>Caligus</taxon>
    </lineage>
</organism>
<keyword evidence="3" id="KW-1185">Reference proteome</keyword>
<dbReference type="AlphaFoldDB" id="A0A7T8GZ57"/>
<feature type="non-terminal residue" evidence="2">
    <location>
        <position position="1"/>
    </location>
</feature>
<name>A0A7T8GZ57_CALRO</name>
<feature type="region of interest" description="Disordered" evidence="1">
    <location>
        <begin position="113"/>
        <end position="165"/>
    </location>
</feature>
<dbReference type="Proteomes" id="UP000595437">
    <property type="component" value="Chromosome 9"/>
</dbReference>